<protein>
    <submittedName>
        <fullName evidence="1">Uncharacterized protein</fullName>
    </submittedName>
</protein>
<name>A0ACB9QBV7_9MYRT</name>
<evidence type="ECO:0000313" key="1">
    <source>
        <dbReference type="EMBL" id="KAI4363811.1"/>
    </source>
</evidence>
<accession>A0ACB9QBV7</accession>
<keyword evidence="2" id="KW-1185">Reference proteome</keyword>
<proteinExistence type="predicted"/>
<sequence>MATSPAGAATLRLTARRRDPTVALHVDAACRGFACASDIGARITSEVASLDFSVLIRRFLNGQNNYCLD</sequence>
<organism evidence="1 2">
    <name type="scientific">Melastoma candidum</name>
    <dbReference type="NCBI Taxonomy" id="119954"/>
    <lineage>
        <taxon>Eukaryota</taxon>
        <taxon>Viridiplantae</taxon>
        <taxon>Streptophyta</taxon>
        <taxon>Embryophyta</taxon>
        <taxon>Tracheophyta</taxon>
        <taxon>Spermatophyta</taxon>
        <taxon>Magnoliopsida</taxon>
        <taxon>eudicotyledons</taxon>
        <taxon>Gunneridae</taxon>
        <taxon>Pentapetalae</taxon>
        <taxon>rosids</taxon>
        <taxon>malvids</taxon>
        <taxon>Myrtales</taxon>
        <taxon>Melastomataceae</taxon>
        <taxon>Melastomatoideae</taxon>
        <taxon>Melastomateae</taxon>
        <taxon>Melastoma</taxon>
    </lineage>
</organism>
<dbReference type="EMBL" id="CM042885">
    <property type="protein sequence ID" value="KAI4363811.1"/>
    <property type="molecule type" value="Genomic_DNA"/>
</dbReference>
<evidence type="ECO:0000313" key="2">
    <source>
        <dbReference type="Proteomes" id="UP001057402"/>
    </source>
</evidence>
<comment type="caution">
    <text evidence="1">The sequence shown here is derived from an EMBL/GenBank/DDBJ whole genome shotgun (WGS) entry which is preliminary data.</text>
</comment>
<reference evidence="2" key="1">
    <citation type="journal article" date="2023" name="Front. Plant Sci.">
        <title>Chromosomal-level genome assembly of Melastoma candidum provides insights into trichome evolution.</title>
        <authorList>
            <person name="Zhong Y."/>
            <person name="Wu W."/>
            <person name="Sun C."/>
            <person name="Zou P."/>
            <person name="Liu Y."/>
            <person name="Dai S."/>
            <person name="Zhou R."/>
        </authorList>
    </citation>
    <scope>NUCLEOTIDE SEQUENCE [LARGE SCALE GENOMIC DNA]</scope>
</reference>
<gene>
    <name evidence="1" type="ORF">MLD38_019983</name>
</gene>
<dbReference type="Proteomes" id="UP001057402">
    <property type="component" value="Chromosome 6"/>
</dbReference>